<name>A0AAE0C9P5_9CHLO</name>
<dbReference type="Proteomes" id="UP001190700">
    <property type="component" value="Unassembled WGS sequence"/>
</dbReference>
<evidence type="ECO:0000313" key="3">
    <source>
        <dbReference type="Proteomes" id="UP001190700"/>
    </source>
</evidence>
<keyword evidence="1" id="KW-0812">Transmembrane</keyword>
<gene>
    <name evidence="2" type="ORF">CYMTET_40151</name>
</gene>
<organism evidence="2 3">
    <name type="scientific">Cymbomonas tetramitiformis</name>
    <dbReference type="NCBI Taxonomy" id="36881"/>
    <lineage>
        <taxon>Eukaryota</taxon>
        <taxon>Viridiplantae</taxon>
        <taxon>Chlorophyta</taxon>
        <taxon>Pyramimonadophyceae</taxon>
        <taxon>Pyramimonadales</taxon>
        <taxon>Pyramimonadaceae</taxon>
        <taxon>Cymbomonas</taxon>
    </lineage>
</organism>
<dbReference type="EMBL" id="LGRX02026694">
    <property type="protein sequence ID" value="KAK3250469.1"/>
    <property type="molecule type" value="Genomic_DNA"/>
</dbReference>
<dbReference type="AlphaFoldDB" id="A0AAE0C9P5"/>
<protein>
    <submittedName>
        <fullName evidence="2">Uncharacterized protein</fullName>
    </submittedName>
</protein>
<comment type="caution">
    <text evidence="2">The sequence shown here is derived from an EMBL/GenBank/DDBJ whole genome shotgun (WGS) entry which is preliminary data.</text>
</comment>
<keyword evidence="1" id="KW-1133">Transmembrane helix</keyword>
<reference evidence="2 3" key="1">
    <citation type="journal article" date="2015" name="Genome Biol. Evol.">
        <title>Comparative Genomics of a Bacterivorous Green Alga Reveals Evolutionary Causalities and Consequences of Phago-Mixotrophic Mode of Nutrition.</title>
        <authorList>
            <person name="Burns J.A."/>
            <person name="Paasch A."/>
            <person name="Narechania A."/>
            <person name="Kim E."/>
        </authorList>
    </citation>
    <scope>NUCLEOTIDE SEQUENCE [LARGE SCALE GENOMIC DNA]</scope>
    <source>
        <strain evidence="2 3">PLY_AMNH</strain>
    </source>
</reference>
<proteinExistence type="predicted"/>
<feature type="transmembrane region" description="Helical" evidence="1">
    <location>
        <begin position="12"/>
        <end position="33"/>
    </location>
</feature>
<accession>A0AAE0C9P5</accession>
<evidence type="ECO:0000313" key="2">
    <source>
        <dbReference type="EMBL" id="KAK3250469.1"/>
    </source>
</evidence>
<keyword evidence="1" id="KW-0472">Membrane</keyword>
<keyword evidence="3" id="KW-1185">Reference proteome</keyword>
<evidence type="ECO:0000256" key="1">
    <source>
        <dbReference type="SAM" id="Phobius"/>
    </source>
</evidence>
<sequence length="407" mass="44965">MELSDVRRACVLLAGFSLIVAIMAVVAGGFLAIKQSMLDLVAREDADAFLGDQNNNGSVNSLSLPSTKTLREFGQELGLRDAYVPRVKNVKHGIWINSSKPEEPHTIKCDRKNSSLCSAGRGFRCPRVAVVMTGPARTLQRPVVRQMLQRNLLEAFGGRVYVFMLLQAKDAPLADVTYDDAPIDNDIEALAKAVIEMMPTKALLMERPACGPPNELCHFKAPGGRGSGAHLHHEAARNHFLCRLAALNTAMDLVREAEMESKIQFDVVVNVRPDLLFYGPSNPHCVVPWHDGFVTHDNHVQVMSRVAAELYFRAWKEYYECGKKGHKHGKVEPALSPEQWHHHVLESAGAHMVFSKTLFHVAVLPHNASAPSVDKVCASQMEELPKETCIALLFGLHKKGTLEMDSV</sequence>